<dbReference type="Proteomes" id="UP001552479">
    <property type="component" value="Unassembled WGS sequence"/>
</dbReference>
<comment type="caution">
    <text evidence="2">The sequence shown here is derived from an EMBL/GenBank/DDBJ whole genome shotgun (WGS) entry which is preliminary data.</text>
</comment>
<keyword evidence="3" id="KW-1185">Reference proteome</keyword>
<feature type="chain" id="PRO_5045650726" evidence="1">
    <location>
        <begin position="28"/>
        <end position="124"/>
    </location>
</feature>
<evidence type="ECO:0000256" key="1">
    <source>
        <dbReference type="SAM" id="SignalP"/>
    </source>
</evidence>
<keyword evidence="1" id="KW-0732">Signal</keyword>
<accession>A0ABV3IS51</accession>
<name>A0ABV3IS51_9ACTN</name>
<evidence type="ECO:0000313" key="3">
    <source>
        <dbReference type="Proteomes" id="UP001552479"/>
    </source>
</evidence>
<evidence type="ECO:0000313" key="2">
    <source>
        <dbReference type="EMBL" id="MEV4922914.1"/>
    </source>
</evidence>
<protein>
    <submittedName>
        <fullName evidence="2">Uncharacterized protein</fullName>
    </submittedName>
</protein>
<feature type="signal peptide" evidence="1">
    <location>
        <begin position="1"/>
        <end position="27"/>
    </location>
</feature>
<dbReference type="EMBL" id="JBFASG010000006">
    <property type="protein sequence ID" value="MEV4922914.1"/>
    <property type="molecule type" value="Genomic_DNA"/>
</dbReference>
<gene>
    <name evidence="2" type="ORF">AB0L03_08700</name>
</gene>
<sequence length="124" mass="13385">MRIRRALGTAVSVFLLSTLASAPGAHAANGTLSVDYSRCKAGTGITGVACFPEEVNRTEKDPQDGKCFSLLTENRAKIRKLTNGTNRTVFYYTDRHCTKGARGLGPGRSLTNPAVRSVRYPLPI</sequence>
<organism evidence="2 3">
    <name type="scientific">Streptomyces roseoverticillatus</name>
    <dbReference type="NCBI Taxonomy" id="66429"/>
    <lineage>
        <taxon>Bacteria</taxon>
        <taxon>Bacillati</taxon>
        <taxon>Actinomycetota</taxon>
        <taxon>Actinomycetes</taxon>
        <taxon>Kitasatosporales</taxon>
        <taxon>Streptomycetaceae</taxon>
        <taxon>Streptomyces</taxon>
    </lineage>
</organism>
<reference evidence="2 3" key="1">
    <citation type="submission" date="2024-06" db="EMBL/GenBank/DDBJ databases">
        <title>The Natural Products Discovery Center: Release of the First 8490 Sequenced Strains for Exploring Actinobacteria Biosynthetic Diversity.</title>
        <authorList>
            <person name="Kalkreuter E."/>
            <person name="Kautsar S.A."/>
            <person name="Yang D."/>
            <person name="Bader C.D."/>
            <person name="Teijaro C.N."/>
            <person name="Fluegel L."/>
            <person name="Davis C.M."/>
            <person name="Simpson J.R."/>
            <person name="Lauterbach L."/>
            <person name="Steele A.D."/>
            <person name="Gui C."/>
            <person name="Meng S."/>
            <person name="Li G."/>
            <person name="Viehrig K."/>
            <person name="Ye F."/>
            <person name="Su P."/>
            <person name="Kiefer A.F."/>
            <person name="Nichols A."/>
            <person name="Cepeda A.J."/>
            <person name="Yan W."/>
            <person name="Fan B."/>
            <person name="Jiang Y."/>
            <person name="Adhikari A."/>
            <person name="Zheng C.-J."/>
            <person name="Schuster L."/>
            <person name="Cowan T.M."/>
            <person name="Smanski M.J."/>
            <person name="Chevrette M.G."/>
            <person name="De Carvalho L.P.S."/>
            <person name="Shen B."/>
        </authorList>
    </citation>
    <scope>NUCLEOTIDE SEQUENCE [LARGE SCALE GENOMIC DNA]</scope>
    <source>
        <strain evidence="2 3">NPDC053791</strain>
    </source>
</reference>
<proteinExistence type="predicted"/>
<dbReference type="RefSeq" id="WP_359098690.1">
    <property type="nucleotide sequence ID" value="NZ_JBEZGT010000010.1"/>
</dbReference>